<keyword evidence="3 5" id="KW-1133">Transmembrane helix</keyword>
<dbReference type="SUPFAM" id="SSF81324">
    <property type="entry name" value="Voltage-gated potassium channels"/>
    <property type="match status" value="1"/>
</dbReference>
<evidence type="ECO:0000313" key="7">
    <source>
        <dbReference type="Proteomes" id="UP000887023"/>
    </source>
</evidence>
<gene>
    <name evidence="6" type="ORF">KV203_09885</name>
</gene>
<feature type="transmembrane region" description="Helical" evidence="5">
    <location>
        <begin position="79"/>
        <end position="101"/>
    </location>
</feature>
<evidence type="ECO:0000256" key="2">
    <source>
        <dbReference type="ARBA" id="ARBA00022692"/>
    </source>
</evidence>
<dbReference type="Proteomes" id="UP000887023">
    <property type="component" value="Chromosome"/>
</dbReference>
<keyword evidence="4 5" id="KW-0472">Membrane</keyword>
<dbReference type="Gene3D" id="1.20.120.350">
    <property type="entry name" value="Voltage-gated potassium channels. Chain C"/>
    <property type="match status" value="1"/>
</dbReference>
<comment type="subcellular location">
    <subcellularLocation>
        <location evidence="1">Membrane</location>
        <topology evidence="1">Multi-pass membrane protein</topology>
    </subcellularLocation>
</comment>
<evidence type="ECO:0000313" key="6">
    <source>
        <dbReference type="EMBL" id="QXQ12314.1"/>
    </source>
</evidence>
<organism evidence="6 7">
    <name type="scientific">Skermania pinensis</name>
    <dbReference type="NCBI Taxonomy" id="39122"/>
    <lineage>
        <taxon>Bacteria</taxon>
        <taxon>Bacillati</taxon>
        <taxon>Actinomycetota</taxon>
        <taxon>Actinomycetes</taxon>
        <taxon>Mycobacteriales</taxon>
        <taxon>Gordoniaceae</taxon>
        <taxon>Skermania</taxon>
    </lineage>
</organism>
<dbReference type="EMBL" id="CP079105">
    <property type="protein sequence ID" value="QXQ12314.1"/>
    <property type="molecule type" value="Genomic_DNA"/>
</dbReference>
<proteinExistence type="predicted"/>
<keyword evidence="7" id="KW-1185">Reference proteome</keyword>
<sequence length="121" mass="13363">MGTARRAAEAGLNTIWVVFLVDYLARLAAADRRAHWLVTHLDELAAVVLPMFRTLQVLRLVTLPRVLGRSIGQGFRDRVAMYTGVSTLLLLYLGALAILAVERDADGATIRSFPDALWWSG</sequence>
<protein>
    <submittedName>
        <fullName evidence="6">Uncharacterized protein</fullName>
    </submittedName>
</protein>
<keyword evidence="2 5" id="KW-0812">Transmembrane</keyword>
<evidence type="ECO:0000256" key="1">
    <source>
        <dbReference type="ARBA" id="ARBA00004141"/>
    </source>
</evidence>
<reference evidence="6" key="1">
    <citation type="submission" date="2021-07" db="EMBL/GenBank/DDBJ databases">
        <title>Candidatus Kaistella beijingensis sp. nov. isolated from a municipal wastewater treatment plant is involved in sludge foaming.</title>
        <authorList>
            <person name="Song Y."/>
            <person name="Liu S.-J."/>
        </authorList>
    </citation>
    <scope>NUCLEOTIDE SEQUENCE</scope>
    <source>
        <strain evidence="6">DSM 43998</strain>
    </source>
</reference>
<dbReference type="Gene3D" id="1.10.287.70">
    <property type="match status" value="1"/>
</dbReference>
<evidence type="ECO:0000256" key="5">
    <source>
        <dbReference type="SAM" id="Phobius"/>
    </source>
</evidence>
<dbReference type="RefSeq" id="WP_066469939.1">
    <property type="nucleotide sequence ID" value="NZ_CBCRUZ010000001.1"/>
</dbReference>
<evidence type="ECO:0000256" key="3">
    <source>
        <dbReference type="ARBA" id="ARBA00022989"/>
    </source>
</evidence>
<accession>A0ABX8S3D7</accession>
<dbReference type="InterPro" id="IPR027359">
    <property type="entry name" value="Volt_channel_dom_sf"/>
</dbReference>
<evidence type="ECO:0000256" key="4">
    <source>
        <dbReference type="ARBA" id="ARBA00023136"/>
    </source>
</evidence>
<name>A0ABX8S3D7_9ACTN</name>